<dbReference type="KEGG" id="tal:Thal_0007"/>
<dbReference type="eggNOG" id="COG1353">
    <property type="taxonomic scope" value="Bacteria"/>
</dbReference>
<dbReference type="InterPro" id="IPR038242">
    <property type="entry name" value="Cmr2_N"/>
</dbReference>
<dbReference type="Gene3D" id="3.30.70.2220">
    <property type="entry name" value="CRISPR-Cas system, Cmr2 subunit, D1 domain, cysteine cluster"/>
    <property type="match status" value="1"/>
</dbReference>
<dbReference type="Proteomes" id="UP000002043">
    <property type="component" value="Chromosome"/>
</dbReference>
<dbReference type="Pfam" id="PF22335">
    <property type="entry name" value="Cas10-Cmr2_palm2"/>
    <property type="match status" value="1"/>
</dbReference>
<dbReference type="OrthoDB" id="9758700at2"/>
<evidence type="ECO:0000259" key="4">
    <source>
        <dbReference type="PROSITE" id="PS50887"/>
    </source>
</evidence>
<dbReference type="HOGENOM" id="CLU_012640_1_0_0"/>
<dbReference type="PROSITE" id="PS50887">
    <property type="entry name" value="GGDEF"/>
    <property type="match status" value="1"/>
</dbReference>
<evidence type="ECO:0000256" key="3">
    <source>
        <dbReference type="SAM" id="Coils"/>
    </source>
</evidence>
<gene>
    <name evidence="5" type="ordered locus">Thal_0007</name>
</gene>
<evidence type="ECO:0000313" key="6">
    <source>
        <dbReference type="Proteomes" id="UP000002043"/>
    </source>
</evidence>
<organism evidence="5 6">
    <name type="scientific">Thermocrinis albus (strain DSM 14484 / JCM 11386 / HI 11/12)</name>
    <dbReference type="NCBI Taxonomy" id="638303"/>
    <lineage>
        <taxon>Bacteria</taxon>
        <taxon>Pseudomonadati</taxon>
        <taxon>Aquificota</taxon>
        <taxon>Aquificia</taxon>
        <taxon>Aquificales</taxon>
        <taxon>Aquificaceae</taxon>
        <taxon>Thermocrinis</taxon>
    </lineage>
</organism>
<dbReference type="EMBL" id="CP001931">
    <property type="protein sequence ID" value="ADC88645.1"/>
    <property type="molecule type" value="Genomic_DNA"/>
</dbReference>
<name>D3SNA8_THEAH</name>
<dbReference type="GO" id="GO:0000166">
    <property type="term" value="F:nucleotide binding"/>
    <property type="evidence" value="ECO:0007669"/>
    <property type="project" value="UniProtKB-KW"/>
</dbReference>
<dbReference type="RefSeq" id="WP_012991052.1">
    <property type="nucleotide sequence ID" value="NC_013894.1"/>
</dbReference>
<keyword evidence="3" id="KW-0175">Coiled coil</keyword>
<feature type="coiled-coil region" evidence="3">
    <location>
        <begin position="321"/>
        <end position="348"/>
    </location>
</feature>
<keyword evidence="2" id="KW-0051">Antiviral defense</keyword>
<keyword evidence="1" id="KW-0547">Nucleotide-binding</keyword>
<dbReference type="Gene3D" id="3.30.70.270">
    <property type="match status" value="1"/>
</dbReference>
<dbReference type="Pfam" id="PF12469">
    <property type="entry name" value="Cmr2_N"/>
    <property type="match status" value="1"/>
</dbReference>
<evidence type="ECO:0000256" key="1">
    <source>
        <dbReference type="ARBA" id="ARBA00022741"/>
    </source>
</evidence>
<keyword evidence="6" id="KW-1185">Reference proteome</keyword>
<feature type="domain" description="GGDEF" evidence="4">
    <location>
        <begin position="352"/>
        <end position="493"/>
    </location>
</feature>
<sequence>MSYLLIFTFSPVQGFISTSRRTRDLFTGSLILSHLTEKLLDYLSSLSSKGNVKVIYPFRSEKEDSQETLANFPNRLVAKVEDEKLCKELKKKFYQEWKKLWSKTWEGIKKEAKDRKALDGAEEQFKLHVKNYFFCFCIKESMEGKSYAEVYDSAERKLGAVKSWRPYRGLKDYSTLEEDGKRIYPDGCTMCGERPHLAINWKKKDEIFGKSIASHIRDSEKLCGVCLVKRFAVKFCAEDLGLGEDKWNYPSTEEIAGIKFKEYLIKKVEEHPDIKEKLKKLSEKLKETPYYVRTLPLKVTDEQKEYLSFDSELLREEAWDALFQEEGLKELKKDLEDLYEQLKNLGLEHKNPYFAIMLSDGDSIGAWLGKNSSIRKEELNEEFHTEFSKRLSNYAKRVVEEPYPFRQVIYAGGDDLLALLHPHDAIFYARKCAQIFEEQLKSLAKEGGKPSVSAGILVAHAKTNFQMLLEKVRFLESKAKSVKGKGAVCMGFMTRTGDITYFVAKWDHLELYDELFKAFREKALSSRIVYDLRILSEVFNGEKEIDIITPLIKRSFKRHVNDKNNELVQKLSDISLKFIKETLDYWDTSDEEEKMRRSVNNYLNLLYVVRTVGVRIEEV</sequence>
<evidence type="ECO:0000313" key="5">
    <source>
        <dbReference type="EMBL" id="ADC88645.1"/>
    </source>
</evidence>
<dbReference type="STRING" id="638303.Thal_0007"/>
<reference evidence="6" key="1">
    <citation type="journal article" date="2010" name="Stand. Genomic Sci.">
        <title>Complete genome sequence of Thermocrinis albus type strain (HI 11/12T).</title>
        <authorList>
            <person name="Wirth R."/>
            <person name="Sikorski J."/>
            <person name="Brambilla E."/>
            <person name="Misra M."/>
            <person name="Lapidus A."/>
            <person name="Copeland A."/>
            <person name="Nolan M."/>
            <person name="Lucas S."/>
            <person name="Chen F."/>
            <person name="Tice H."/>
            <person name="Cheng J.F."/>
            <person name="Han C."/>
            <person name="Detter J.C."/>
            <person name="Tapia R."/>
            <person name="Bruce D."/>
            <person name="Goodwin L."/>
            <person name="Pitluck S."/>
            <person name="Pati A."/>
            <person name="Anderson I."/>
            <person name="Ivanova N."/>
            <person name="Mavromatis K."/>
            <person name="Mikhailova N."/>
            <person name="Chen A."/>
            <person name="Palaniappan K."/>
            <person name="Bilek Y."/>
            <person name="Hader T."/>
            <person name="Land M."/>
            <person name="Hauser L."/>
            <person name="Chang Y.J."/>
            <person name="Jeffries C.D."/>
            <person name="Tindall B.J."/>
            <person name="Rohde M."/>
            <person name="Goker M."/>
            <person name="Bristow J."/>
            <person name="Eisen J.A."/>
            <person name="Markowitz V."/>
            <person name="Hugenholtz P."/>
            <person name="Kyrpides N.C."/>
            <person name="Klenk H.P."/>
        </authorList>
    </citation>
    <scope>NUCLEOTIDE SEQUENCE [LARGE SCALE GENOMIC DNA]</scope>
    <source>
        <strain evidence="6">DSM 14484 / JCM 11386 / HI 11/12</strain>
    </source>
</reference>
<proteinExistence type="predicted"/>
<evidence type="ECO:0000256" key="2">
    <source>
        <dbReference type="ARBA" id="ARBA00023118"/>
    </source>
</evidence>
<protein>
    <submittedName>
        <fullName evidence="5">CRISPR-associated protein, Crm2 family</fullName>
    </submittedName>
</protein>
<dbReference type="GO" id="GO:0051607">
    <property type="term" value="P:defense response to virus"/>
    <property type="evidence" value="ECO:0007669"/>
    <property type="project" value="UniProtKB-KW"/>
</dbReference>
<dbReference type="InterPro" id="IPR013407">
    <property type="entry name" value="CRISPR-assoc_prot_Cmr2"/>
</dbReference>
<dbReference type="AlphaFoldDB" id="D3SNA8"/>
<dbReference type="InterPro" id="IPR054767">
    <property type="entry name" value="Cas10-Cmr2_palm2"/>
</dbReference>
<dbReference type="NCBIfam" id="TIGR02577">
    <property type="entry name" value="cas_TM1794_Cmr2"/>
    <property type="match status" value="1"/>
</dbReference>
<accession>D3SNA8</accession>
<dbReference type="InterPro" id="IPR000160">
    <property type="entry name" value="GGDEF_dom"/>
</dbReference>
<dbReference type="InterPro" id="IPR043128">
    <property type="entry name" value="Rev_trsase/Diguanyl_cyclase"/>
</dbReference>
<dbReference type="InterPro" id="IPR024615">
    <property type="entry name" value="CRISPR-assoc_Cmr2_N"/>
</dbReference>